<evidence type="ECO:0008006" key="4">
    <source>
        <dbReference type="Google" id="ProtNLM"/>
    </source>
</evidence>
<reference evidence="3" key="1">
    <citation type="submission" date="2016-10" db="EMBL/GenBank/DDBJ databases">
        <authorList>
            <person name="Varghese N."/>
            <person name="Submissions S."/>
        </authorList>
    </citation>
    <scope>NUCLEOTIDE SEQUENCE [LARGE SCALE GENOMIC DNA]</scope>
    <source>
        <strain evidence="3">BL47</strain>
    </source>
</reference>
<evidence type="ECO:0000313" key="2">
    <source>
        <dbReference type="EMBL" id="SDN65900.1"/>
    </source>
</evidence>
<dbReference type="Proteomes" id="UP000198704">
    <property type="component" value="Unassembled WGS sequence"/>
</dbReference>
<proteinExistence type="predicted"/>
<feature type="region of interest" description="Disordered" evidence="1">
    <location>
        <begin position="98"/>
        <end position="123"/>
    </location>
</feature>
<evidence type="ECO:0000256" key="1">
    <source>
        <dbReference type="SAM" id="MobiDB-lite"/>
    </source>
</evidence>
<evidence type="ECO:0000313" key="3">
    <source>
        <dbReference type="Proteomes" id="UP000198704"/>
    </source>
</evidence>
<dbReference type="RefSeq" id="WP_091717662.1">
    <property type="nucleotide sequence ID" value="NZ_FNHS01000010.1"/>
</dbReference>
<keyword evidence="3" id="KW-1185">Reference proteome</keyword>
<dbReference type="AlphaFoldDB" id="A0A1H0D6T2"/>
<dbReference type="STRING" id="582672.SAMN05216360_11046"/>
<protein>
    <recommendedName>
        <fullName evidence="4">DUF2946 domain-containing protein</fullName>
    </recommendedName>
</protein>
<accession>A0A1H0D6T2</accession>
<dbReference type="EMBL" id="FNHS01000010">
    <property type="protein sequence ID" value="SDN65900.1"/>
    <property type="molecule type" value="Genomic_DNA"/>
</dbReference>
<organism evidence="2 3">
    <name type="scientific">Methylobacterium phyllostachyos</name>
    <dbReference type="NCBI Taxonomy" id="582672"/>
    <lineage>
        <taxon>Bacteria</taxon>
        <taxon>Pseudomonadati</taxon>
        <taxon>Pseudomonadota</taxon>
        <taxon>Alphaproteobacteria</taxon>
        <taxon>Hyphomicrobiales</taxon>
        <taxon>Methylobacteriaceae</taxon>
        <taxon>Methylobacterium</taxon>
    </lineage>
</organism>
<sequence>MTFGVRHRRSARARGWWALAVRMLALVLALSVAGPGVSLAADLAFHAGGHHEVGEGAALDAPTASTAVDPGLAAHVHCSCHLAARLEAAAMVPPPVTGRPLRARLAQGHSSIAPDRLPRPPRA</sequence>
<dbReference type="OrthoDB" id="8000685at2"/>
<gene>
    <name evidence="2" type="ORF">SAMN05216360_11046</name>
</gene>
<name>A0A1H0D6T2_9HYPH</name>